<dbReference type="Pfam" id="PF00563">
    <property type="entry name" value="EAL"/>
    <property type="match status" value="1"/>
</dbReference>
<evidence type="ECO:0000259" key="1">
    <source>
        <dbReference type="Pfam" id="PF00563"/>
    </source>
</evidence>
<dbReference type="SUPFAM" id="SSF141868">
    <property type="entry name" value="EAL domain-like"/>
    <property type="match status" value="1"/>
</dbReference>
<dbReference type="eggNOG" id="COG2200">
    <property type="taxonomic scope" value="Bacteria"/>
</dbReference>
<dbReference type="PANTHER" id="PTHR33121:SF76">
    <property type="entry name" value="SIGNALING PROTEIN"/>
    <property type="match status" value="1"/>
</dbReference>
<dbReference type="InterPro" id="IPR035919">
    <property type="entry name" value="EAL_sf"/>
</dbReference>
<organism evidence="2">
    <name type="scientific">Dechloromonas aromatica (strain RCB)</name>
    <dbReference type="NCBI Taxonomy" id="159087"/>
    <lineage>
        <taxon>Bacteria</taxon>
        <taxon>Pseudomonadati</taxon>
        <taxon>Pseudomonadota</taxon>
        <taxon>Betaproteobacteria</taxon>
        <taxon>Rhodocyclales</taxon>
        <taxon>Azonexaceae</taxon>
        <taxon>Dechloromonas</taxon>
    </lineage>
</organism>
<dbReference type="AlphaFoldDB" id="Q477X8"/>
<proteinExistence type="predicted"/>
<dbReference type="GO" id="GO:0071111">
    <property type="term" value="F:cyclic-guanylate-specific phosphodiesterase activity"/>
    <property type="evidence" value="ECO:0007669"/>
    <property type="project" value="InterPro"/>
</dbReference>
<dbReference type="InterPro" id="IPR050706">
    <property type="entry name" value="Cyclic-di-GMP_PDE-like"/>
</dbReference>
<gene>
    <name evidence="2" type="ordered locus">Daro_4127</name>
</gene>
<dbReference type="OrthoDB" id="9813903at2"/>
<dbReference type="HOGENOM" id="CLU_000445_70_12_4"/>
<sequence length="271" mass="29555">MPVEDLIRYFNAADTAGDNMLYVAGERVEAWHDGLRFASLFQPIVDLRSERVVGHQASLAARRDDGTAVSSETAYALCDTGQAVVQFDRLCRTLHALNFLAQRRSTGGYLQLSVHPRHLQAVQNQHGLVYEAILKRCGLAPVDIVLDIDARSIAPDGHLAHALESYRRRGYRLAISSPPDWQPPVDSLLALRPDILRLPARHAGLEQAARLAGLPVELTGIDNGADFLAAQLDGIELAQGALFGNPAADCRPTHSSLRNPYNSLSSNGVRQ</sequence>
<reference evidence="2" key="1">
    <citation type="submission" date="2005-08" db="EMBL/GenBank/DDBJ databases">
        <title>Complete sequence of Dechloromonas aromatica RCB.</title>
        <authorList>
            <person name="Salinero K.K."/>
            <person name="Copeland A."/>
            <person name="Lucas S."/>
            <person name="Lapidus A."/>
            <person name="Barry K."/>
            <person name="Detter J.C."/>
            <person name="Glavina T."/>
            <person name="Hammon N."/>
            <person name="Israni S."/>
            <person name="Pitluck S."/>
            <person name="Di Bartolo G."/>
            <person name="Trong S."/>
            <person name="Schmutz J."/>
            <person name="Larimer F."/>
            <person name="Land M."/>
            <person name="Ivanova N."/>
            <person name="Richardson P."/>
        </authorList>
    </citation>
    <scope>NUCLEOTIDE SEQUENCE</scope>
    <source>
        <strain evidence="2">RCB</strain>
    </source>
</reference>
<dbReference type="PANTHER" id="PTHR33121">
    <property type="entry name" value="CYCLIC DI-GMP PHOSPHODIESTERASE PDEF"/>
    <property type="match status" value="1"/>
</dbReference>
<dbReference type="EMBL" id="CP000089">
    <property type="protein sequence ID" value="AAZ48853.1"/>
    <property type="molecule type" value="Genomic_DNA"/>
</dbReference>
<dbReference type="InterPro" id="IPR001633">
    <property type="entry name" value="EAL_dom"/>
</dbReference>
<evidence type="ECO:0000313" key="2">
    <source>
        <dbReference type="EMBL" id="AAZ48853.1"/>
    </source>
</evidence>
<dbReference type="STRING" id="159087.Daro_4127"/>
<dbReference type="Gene3D" id="3.20.20.450">
    <property type="entry name" value="EAL domain"/>
    <property type="match status" value="1"/>
</dbReference>
<feature type="domain" description="EAL" evidence="1">
    <location>
        <begin position="36"/>
        <end position="246"/>
    </location>
</feature>
<accession>Q477X8</accession>
<protein>
    <submittedName>
        <fullName evidence="2">EAL protein</fullName>
    </submittedName>
</protein>
<dbReference type="KEGG" id="dar:Daro_4127"/>
<name>Q477X8_DECAR</name>